<organism evidence="2 3">
    <name type="scientific">Palaeococcus pacificus DY20341</name>
    <dbReference type="NCBI Taxonomy" id="1343739"/>
    <lineage>
        <taxon>Archaea</taxon>
        <taxon>Methanobacteriati</taxon>
        <taxon>Methanobacteriota</taxon>
        <taxon>Thermococci</taxon>
        <taxon>Thermococcales</taxon>
        <taxon>Thermococcaceae</taxon>
        <taxon>Palaeococcus</taxon>
    </lineage>
</organism>
<dbReference type="EMBL" id="CP006019">
    <property type="protein sequence ID" value="AIF69014.1"/>
    <property type="molecule type" value="Genomic_DNA"/>
</dbReference>
<dbReference type="Gene3D" id="3.40.1600.10">
    <property type="entry name" value="PH1570-like"/>
    <property type="match status" value="1"/>
</dbReference>
<evidence type="ECO:0000259" key="1">
    <source>
        <dbReference type="Pfam" id="PF09638"/>
    </source>
</evidence>
<dbReference type="KEGG" id="ppac:PAP_02970"/>
<dbReference type="STRING" id="1343739.PAP_02970"/>
<accession>A0A075LRQ8</accession>
<name>A0A075LRQ8_9EURY</name>
<dbReference type="InterPro" id="IPR036807">
    <property type="entry name" value="PH1570-like_sf"/>
</dbReference>
<dbReference type="Pfam" id="PF09638">
    <property type="entry name" value="Ph1570"/>
    <property type="match status" value="1"/>
</dbReference>
<reference evidence="2 3" key="2">
    <citation type="journal article" date="2015" name="Genome Announc.">
        <title>Complete Genome Sequence of Hyperthermophilic Piezophilic Archaeon Palaeococcus pacificus DY20341T, Isolated from Deep-Sea Hydrothermal Sediments.</title>
        <authorList>
            <person name="Zeng X."/>
            <person name="Jebbar M."/>
            <person name="Shao Z."/>
        </authorList>
    </citation>
    <scope>NUCLEOTIDE SEQUENCE [LARGE SCALE GENOMIC DNA]</scope>
    <source>
        <strain evidence="2 3">DY20341</strain>
    </source>
</reference>
<dbReference type="GeneID" id="24841721"/>
<dbReference type="InterPro" id="IPR023110">
    <property type="entry name" value="PH1570-like_domain"/>
</dbReference>
<gene>
    <name evidence="2" type="ORF">PAP_02970</name>
</gene>
<dbReference type="Proteomes" id="UP000027981">
    <property type="component" value="Chromosome"/>
</dbReference>
<dbReference type="HOGENOM" id="CLU_1656975_0_0_2"/>
<dbReference type="AlphaFoldDB" id="A0A075LRQ8"/>
<dbReference type="OrthoDB" id="85738at2157"/>
<sequence length="159" mass="18524">MQCEEELEVFENGFDDGKFNLRIEFYGEDARKILLAIIYELYLPDYGEAYVYPFECAKEFWGIFMDGSEVKGEELKLSKTKFVNRSLIDKLKGALESIDAPKDVKAIIEKELEKSEIYKLKDGLLALGKNFILDEGSKRLFLFNKPGARELILKYLRKW</sequence>
<proteinExistence type="predicted"/>
<dbReference type="RefSeq" id="WP_048164615.1">
    <property type="nucleotide sequence ID" value="NZ_CP006019.1"/>
</dbReference>
<protein>
    <recommendedName>
        <fullName evidence="1">PH1570-like domain-containing protein</fullName>
    </recommendedName>
</protein>
<keyword evidence="3" id="KW-1185">Reference proteome</keyword>
<dbReference type="SUPFAM" id="SSF159902">
    <property type="entry name" value="PH1570-like"/>
    <property type="match status" value="1"/>
</dbReference>
<feature type="domain" description="PH1570-like" evidence="1">
    <location>
        <begin position="1"/>
        <end position="159"/>
    </location>
</feature>
<evidence type="ECO:0000313" key="3">
    <source>
        <dbReference type="Proteomes" id="UP000027981"/>
    </source>
</evidence>
<reference evidence="3" key="1">
    <citation type="submission" date="2013-06" db="EMBL/GenBank/DDBJ databases">
        <title>Complete Genome Sequence of Hyperthermophilic Palaeococcus pacificus DY20341T, Isolated from a Deep-Sea Hydrothermal Sediments.</title>
        <authorList>
            <person name="Zeng X."/>
            <person name="Shao Z."/>
        </authorList>
    </citation>
    <scope>NUCLEOTIDE SEQUENCE [LARGE SCALE GENOMIC DNA]</scope>
    <source>
        <strain evidence="3">DY20341</strain>
    </source>
</reference>
<dbReference type="eggNOG" id="arCOG05765">
    <property type="taxonomic scope" value="Archaea"/>
</dbReference>
<evidence type="ECO:0000313" key="2">
    <source>
        <dbReference type="EMBL" id="AIF69014.1"/>
    </source>
</evidence>